<proteinExistence type="predicted"/>
<comment type="caution">
    <text evidence="2">The sequence shown here is derived from an EMBL/GenBank/DDBJ whole genome shotgun (WGS) entry which is preliminary data.</text>
</comment>
<feature type="region of interest" description="Disordered" evidence="1">
    <location>
        <begin position="1"/>
        <end position="23"/>
    </location>
</feature>
<dbReference type="EMBL" id="JBHMCY010000031">
    <property type="protein sequence ID" value="MFB9464496.1"/>
    <property type="molecule type" value="Genomic_DNA"/>
</dbReference>
<dbReference type="RefSeq" id="WP_381347050.1">
    <property type="nucleotide sequence ID" value="NZ_JBHMCY010000031.1"/>
</dbReference>
<gene>
    <name evidence="2" type="ORF">ACFF45_17720</name>
</gene>
<organism evidence="2 3">
    <name type="scientific">Streptomyces cinereospinus</name>
    <dbReference type="NCBI Taxonomy" id="285561"/>
    <lineage>
        <taxon>Bacteria</taxon>
        <taxon>Bacillati</taxon>
        <taxon>Actinomycetota</taxon>
        <taxon>Actinomycetes</taxon>
        <taxon>Kitasatosporales</taxon>
        <taxon>Streptomycetaceae</taxon>
        <taxon>Streptomyces</taxon>
    </lineage>
</organism>
<evidence type="ECO:0008006" key="4">
    <source>
        <dbReference type="Google" id="ProtNLM"/>
    </source>
</evidence>
<accession>A0ABV5N2P8</accession>
<keyword evidence="3" id="KW-1185">Reference proteome</keyword>
<reference evidence="2 3" key="1">
    <citation type="submission" date="2024-09" db="EMBL/GenBank/DDBJ databases">
        <authorList>
            <person name="Sun Q."/>
            <person name="Mori K."/>
        </authorList>
    </citation>
    <scope>NUCLEOTIDE SEQUENCE [LARGE SCALE GENOMIC DNA]</scope>
    <source>
        <strain evidence="2 3">JCM 6917</strain>
    </source>
</reference>
<protein>
    <recommendedName>
        <fullName evidence="4">XRE family transcriptional regulator</fullName>
    </recommendedName>
</protein>
<feature type="compositionally biased region" description="Polar residues" evidence="1">
    <location>
        <begin position="1"/>
        <end position="21"/>
    </location>
</feature>
<sequence length="144" mass="15577">MAPNDKSSTTPEQSGTGTQFTDLLKSRRAELGEGLARIASRSVDPGSGREMKRGRLYRLEGNEEGGITPPDFWELRALAAGYRLPLERLQDAAGQQFHGVDPLRSGTGEAVAYVRKLDSLPADQRERLLSLIDSLVPPSLGGDS</sequence>
<evidence type="ECO:0000313" key="2">
    <source>
        <dbReference type="EMBL" id="MFB9464496.1"/>
    </source>
</evidence>
<evidence type="ECO:0000313" key="3">
    <source>
        <dbReference type="Proteomes" id="UP001589709"/>
    </source>
</evidence>
<dbReference type="Proteomes" id="UP001589709">
    <property type="component" value="Unassembled WGS sequence"/>
</dbReference>
<evidence type="ECO:0000256" key="1">
    <source>
        <dbReference type="SAM" id="MobiDB-lite"/>
    </source>
</evidence>
<name>A0ABV5N2P8_9ACTN</name>